<feature type="region of interest" description="Disordered" evidence="1">
    <location>
        <begin position="1"/>
        <end position="40"/>
    </location>
</feature>
<comment type="caution">
    <text evidence="2">The sequence shown here is derived from an EMBL/GenBank/DDBJ whole genome shotgun (WGS) entry which is preliminary data.</text>
</comment>
<reference evidence="2" key="1">
    <citation type="submission" date="2019-07" db="EMBL/GenBank/DDBJ databases">
        <title>Annotation for the trematode Paragonimus miyazaki's.</title>
        <authorList>
            <person name="Choi Y.-J."/>
        </authorList>
    </citation>
    <scope>NUCLEOTIDE SEQUENCE</scope>
    <source>
        <strain evidence="2">Japan</strain>
    </source>
</reference>
<dbReference type="EMBL" id="JTDE01003559">
    <property type="protein sequence ID" value="KAF7255917.1"/>
    <property type="molecule type" value="Genomic_DNA"/>
</dbReference>
<keyword evidence="3" id="KW-1185">Reference proteome</keyword>
<dbReference type="AlphaFoldDB" id="A0A8S9YYG1"/>
<organism evidence="2 3">
    <name type="scientific">Paragonimus skrjabini miyazakii</name>
    <dbReference type="NCBI Taxonomy" id="59628"/>
    <lineage>
        <taxon>Eukaryota</taxon>
        <taxon>Metazoa</taxon>
        <taxon>Spiralia</taxon>
        <taxon>Lophotrochozoa</taxon>
        <taxon>Platyhelminthes</taxon>
        <taxon>Trematoda</taxon>
        <taxon>Digenea</taxon>
        <taxon>Plagiorchiida</taxon>
        <taxon>Troglotremata</taxon>
        <taxon>Troglotrematidae</taxon>
        <taxon>Paragonimus</taxon>
    </lineage>
</organism>
<gene>
    <name evidence="2" type="ORF">EG68_07051</name>
</gene>
<proteinExistence type="predicted"/>
<evidence type="ECO:0000256" key="1">
    <source>
        <dbReference type="SAM" id="MobiDB-lite"/>
    </source>
</evidence>
<dbReference type="Proteomes" id="UP000822476">
    <property type="component" value="Unassembled WGS sequence"/>
</dbReference>
<evidence type="ECO:0000313" key="2">
    <source>
        <dbReference type="EMBL" id="KAF7255917.1"/>
    </source>
</evidence>
<name>A0A8S9YYG1_9TREM</name>
<evidence type="ECO:0000313" key="3">
    <source>
        <dbReference type="Proteomes" id="UP000822476"/>
    </source>
</evidence>
<dbReference type="OrthoDB" id="10419202at2759"/>
<accession>A0A8S9YYG1</accession>
<feature type="compositionally biased region" description="Basic and acidic residues" evidence="1">
    <location>
        <begin position="16"/>
        <end position="29"/>
    </location>
</feature>
<feature type="non-terminal residue" evidence="2">
    <location>
        <position position="1"/>
    </location>
</feature>
<sequence length="164" mass="17388">DTTTTDGEDGVSSEVSDTRTTEDGDDGKCTTDPVEPPKENATADCDITVIIIGIVGIFGPYPYSPMQTACGAPPFSGPSPMYQMPFEQDMVLRATAYDAPLAARACEAIKTAQSLNTNGRCRVSVLLNGGYCYQFILTKSPTNTAIPYDITDVTPTSCPLGVFP</sequence>
<protein>
    <submittedName>
        <fullName evidence="2">Uncharacterized protein</fullName>
    </submittedName>
</protein>
<feature type="compositionally biased region" description="Acidic residues" evidence="1">
    <location>
        <begin position="1"/>
        <end position="11"/>
    </location>
</feature>